<sequence length="245" mass="27161">MVILCIDRCICCYRTKSCGHPVGKLRHDIASRSIRLRPCDLPILTPTGAGSSMQGNGNMGYMIEPRNSMPDKLPSPCSCPSDGSDPIIRLLRTCRAYHMHFPETRLSAPKSVSLAGSSTVVVEPQDRSSYSSPVWSPGVDPHVKSCSVTPHLHASRIPYSPVPRRFGQPCRRPLLLHFYNTRFQRNLGSVKAPDKEVVAYVVLSVIVFDKENKVLSPSPIVSPHDTGDSNDLSWTHLSLINIWFD</sequence>
<accession>A0A8K0RRL0</accession>
<reference evidence="1" key="1">
    <citation type="journal article" date="2021" name="Nat. Commun.">
        <title>Genetic determinants of endophytism in the Arabidopsis root mycobiome.</title>
        <authorList>
            <person name="Mesny F."/>
            <person name="Miyauchi S."/>
            <person name="Thiergart T."/>
            <person name="Pickel B."/>
            <person name="Atanasova L."/>
            <person name="Karlsson M."/>
            <person name="Huettel B."/>
            <person name="Barry K.W."/>
            <person name="Haridas S."/>
            <person name="Chen C."/>
            <person name="Bauer D."/>
            <person name="Andreopoulos W."/>
            <person name="Pangilinan J."/>
            <person name="LaButti K."/>
            <person name="Riley R."/>
            <person name="Lipzen A."/>
            <person name="Clum A."/>
            <person name="Drula E."/>
            <person name="Henrissat B."/>
            <person name="Kohler A."/>
            <person name="Grigoriev I.V."/>
            <person name="Martin F.M."/>
            <person name="Hacquard S."/>
        </authorList>
    </citation>
    <scope>NUCLEOTIDE SEQUENCE</scope>
    <source>
        <strain evidence="1">MPI-SDFR-AT-0068</strain>
    </source>
</reference>
<proteinExistence type="predicted"/>
<name>A0A8K0RRL0_9HYPO</name>
<protein>
    <submittedName>
        <fullName evidence="1">Uncharacterized protein</fullName>
    </submittedName>
</protein>
<dbReference type="EMBL" id="JAGPXF010000007">
    <property type="protein sequence ID" value="KAH7235948.1"/>
    <property type="molecule type" value="Genomic_DNA"/>
</dbReference>
<gene>
    <name evidence="1" type="ORF">BKA59DRAFT_294186</name>
</gene>
<evidence type="ECO:0000313" key="1">
    <source>
        <dbReference type="EMBL" id="KAH7235948.1"/>
    </source>
</evidence>
<keyword evidence="2" id="KW-1185">Reference proteome</keyword>
<dbReference type="AlphaFoldDB" id="A0A8K0RRL0"/>
<organism evidence="1 2">
    <name type="scientific">Fusarium tricinctum</name>
    <dbReference type="NCBI Taxonomy" id="61284"/>
    <lineage>
        <taxon>Eukaryota</taxon>
        <taxon>Fungi</taxon>
        <taxon>Dikarya</taxon>
        <taxon>Ascomycota</taxon>
        <taxon>Pezizomycotina</taxon>
        <taxon>Sordariomycetes</taxon>
        <taxon>Hypocreomycetidae</taxon>
        <taxon>Hypocreales</taxon>
        <taxon>Nectriaceae</taxon>
        <taxon>Fusarium</taxon>
        <taxon>Fusarium tricinctum species complex</taxon>
    </lineage>
</organism>
<comment type="caution">
    <text evidence="1">The sequence shown here is derived from an EMBL/GenBank/DDBJ whole genome shotgun (WGS) entry which is preliminary data.</text>
</comment>
<evidence type="ECO:0000313" key="2">
    <source>
        <dbReference type="Proteomes" id="UP000813427"/>
    </source>
</evidence>
<dbReference type="Proteomes" id="UP000813427">
    <property type="component" value="Unassembled WGS sequence"/>
</dbReference>